<protein>
    <submittedName>
        <fullName evidence="2">Uncharacterized protein</fullName>
    </submittedName>
</protein>
<evidence type="ECO:0000313" key="2">
    <source>
        <dbReference type="EMBL" id="KAJ8271474.1"/>
    </source>
</evidence>
<proteinExistence type="predicted"/>
<accession>A0A9Q1DI98</accession>
<name>A0A9Q1DI98_CONCO</name>
<dbReference type="EMBL" id="JAFJMO010000007">
    <property type="protein sequence ID" value="KAJ8271474.1"/>
    <property type="molecule type" value="Genomic_DNA"/>
</dbReference>
<keyword evidence="1" id="KW-0732">Signal</keyword>
<evidence type="ECO:0000256" key="1">
    <source>
        <dbReference type="SAM" id="SignalP"/>
    </source>
</evidence>
<evidence type="ECO:0000313" key="3">
    <source>
        <dbReference type="Proteomes" id="UP001152803"/>
    </source>
</evidence>
<feature type="signal peptide" evidence="1">
    <location>
        <begin position="1"/>
        <end position="25"/>
    </location>
</feature>
<dbReference type="AlphaFoldDB" id="A0A9Q1DI98"/>
<gene>
    <name evidence="2" type="ORF">COCON_G00103330</name>
</gene>
<keyword evidence="3" id="KW-1185">Reference proteome</keyword>
<comment type="caution">
    <text evidence="2">The sequence shown here is derived from an EMBL/GenBank/DDBJ whole genome shotgun (WGS) entry which is preliminary data.</text>
</comment>
<dbReference type="Proteomes" id="UP001152803">
    <property type="component" value="Unassembled WGS sequence"/>
</dbReference>
<sequence>MVGVGMEKIACLLLCLSLLSDRGDCVLSEQTLQPIMQDMFKRFNQSQLIQQIRKINQKKTEKWLQANSTVLLFISQQMTVIKESWETTSLQTSKTSGTL</sequence>
<reference evidence="2" key="1">
    <citation type="journal article" date="2023" name="Science">
        <title>Genome structures resolve the early diversification of teleost fishes.</title>
        <authorList>
            <person name="Parey E."/>
            <person name="Louis A."/>
            <person name="Montfort J."/>
            <person name="Bouchez O."/>
            <person name="Roques C."/>
            <person name="Iampietro C."/>
            <person name="Lluch J."/>
            <person name="Castinel A."/>
            <person name="Donnadieu C."/>
            <person name="Desvignes T."/>
            <person name="Floi Bucao C."/>
            <person name="Jouanno E."/>
            <person name="Wen M."/>
            <person name="Mejri S."/>
            <person name="Dirks R."/>
            <person name="Jansen H."/>
            <person name="Henkel C."/>
            <person name="Chen W.J."/>
            <person name="Zahm M."/>
            <person name="Cabau C."/>
            <person name="Klopp C."/>
            <person name="Thompson A.W."/>
            <person name="Robinson-Rechavi M."/>
            <person name="Braasch I."/>
            <person name="Lecointre G."/>
            <person name="Bobe J."/>
            <person name="Postlethwait J.H."/>
            <person name="Berthelot C."/>
            <person name="Roest Crollius H."/>
            <person name="Guiguen Y."/>
        </authorList>
    </citation>
    <scope>NUCLEOTIDE SEQUENCE</scope>
    <source>
        <strain evidence="2">Concon-B</strain>
    </source>
</reference>
<organism evidence="2 3">
    <name type="scientific">Conger conger</name>
    <name type="common">Conger eel</name>
    <name type="synonym">Muraena conger</name>
    <dbReference type="NCBI Taxonomy" id="82655"/>
    <lineage>
        <taxon>Eukaryota</taxon>
        <taxon>Metazoa</taxon>
        <taxon>Chordata</taxon>
        <taxon>Craniata</taxon>
        <taxon>Vertebrata</taxon>
        <taxon>Euteleostomi</taxon>
        <taxon>Actinopterygii</taxon>
        <taxon>Neopterygii</taxon>
        <taxon>Teleostei</taxon>
        <taxon>Anguilliformes</taxon>
        <taxon>Congridae</taxon>
        <taxon>Conger</taxon>
    </lineage>
</organism>
<feature type="chain" id="PRO_5040170649" evidence="1">
    <location>
        <begin position="26"/>
        <end position="99"/>
    </location>
</feature>